<proteinExistence type="inferred from homology"/>
<comment type="similarity">
    <text evidence="1 7">Belongs to the DNA photolyase class-1 family.</text>
</comment>
<comment type="cofactor">
    <cofactor evidence="7">
        <name>(6R)-5,10-methylene-5,6,7,8-tetrahydrofolate</name>
        <dbReference type="ChEBI" id="CHEBI:15636"/>
    </cofactor>
    <text evidence="7">Binds 1 5,10-methenyltetrahydrofolate (MTHF) per subunit.</text>
</comment>
<evidence type="ECO:0000256" key="7">
    <source>
        <dbReference type="RuleBase" id="RU367151"/>
    </source>
</evidence>
<evidence type="ECO:0000256" key="6">
    <source>
        <dbReference type="PIRSR" id="PIRSR602081-2"/>
    </source>
</evidence>
<dbReference type="SUPFAM" id="SSF52425">
    <property type="entry name" value="Cryptochrome/photolyase, N-terminal domain"/>
    <property type="match status" value="1"/>
</dbReference>
<feature type="site" description="Electron transfer via tryptophanyl radical" evidence="6">
    <location>
        <position position="385"/>
    </location>
</feature>
<evidence type="ECO:0000313" key="11">
    <source>
        <dbReference type="Proteomes" id="UP000315522"/>
    </source>
</evidence>
<comment type="function">
    <text evidence="7">May have a photoreceptor function.</text>
</comment>
<evidence type="ECO:0000256" key="4">
    <source>
        <dbReference type="ARBA" id="ARBA00022991"/>
    </source>
</evidence>
<feature type="non-terminal residue" evidence="10">
    <location>
        <position position="1"/>
    </location>
</feature>
<dbReference type="GO" id="GO:0003684">
    <property type="term" value="F:damaged DNA binding"/>
    <property type="evidence" value="ECO:0007669"/>
    <property type="project" value="TreeGrafter"/>
</dbReference>
<dbReference type="Gene3D" id="3.40.50.620">
    <property type="entry name" value="HUPs"/>
    <property type="match status" value="1"/>
</dbReference>
<dbReference type="GO" id="GO:0003904">
    <property type="term" value="F:deoxyribodipyrimidine photo-lyase activity"/>
    <property type="evidence" value="ECO:0007669"/>
    <property type="project" value="TreeGrafter"/>
</dbReference>
<evidence type="ECO:0000256" key="5">
    <source>
        <dbReference type="PIRSR" id="PIRSR602081-1"/>
    </source>
</evidence>
<dbReference type="InterPro" id="IPR006050">
    <property type="entry name" value="DNA_photolyase_N"/>
</dbReference>
<protein>
    <recommendedName>
        <fullName evidence="7">Cryptochrome DASH</fullName>
    </recommendedName>
</protein>
<keyword evidence="3 5" id="KW-0274">FAD</keyword>
<evidence type="ECO:0000256" key="1">
    <source>
        <dbReference type="ARBA" id="ARBA00005862"/>
    </source>
</evidence>
<reference evidence="10 11" key="1">
    <citation type="submission" date="2018-05" db="EMBL/GenBank/DDBJ databases">
        <title>Genome sequencing and assembly of the regulated plant pathogen Lachnellula willkommii and related sister species for the development of diagnostic species identification markers.</title>
        <authorList>
            <person name="Giroux E."/>
            <person name="Bilodeau G."/>
        </authorList>
    </citation>
    <scope>NUCLEOTIDE SEQUENCE [LARGE SCALE GENOMIC DNA]</scope>
    <source>
        <strain evidence="10 11">CBS 172.35</strain>
    </source>
</reference>
<dbReference type="SUPFAM" id="SSF48173">
    <property type="entry name" value="Cryptochrome/photolyase FAD-binding domain"/>
    <property type="match status" value="1"/>
</dbReference>
<dbReference type="Gene3D" id="1.10.579.10">
    <property type="entry name" value="DNA Cyclobutane Dipyrimidine Photolyase, subunit A, domain 3"/>
    <property type="match status" value="1"/>
</dbReference>
<dbReference type="AlphaFoldDB" id="A0A559M546"/>
<dbReference type="InterPro" id="IPR036134">
    <property type="entry name" value="Crypto/Photolyase_FAD-like_sf"/>
</dbReference>
<dbReference type="PANTHER" id="PTHR11455">
    <property type="entry name" value="CRYPTOCHROME"/>
    <property type="match status" value="1"/>
</dbReference>
<name>A0A559M546_9HELO</name>
<dbReference type="PROSITE" id="PS51645">
    <property type="entry name" value="PHR_CRY_ALPHA_BETA"/>
    <property type="match status" value="1"/>
</dbReference>
<dbReference type="EMBL" id="QGML01001951">
    <property type="protein sequence ID" value="TVY88088.1"/>
    <property type="molecule type" value="Genomic_DNA"/>
</dbReference>
<sequence>SLYNAVDSGGSPKQSFLFNTVNGFLKPEFEEHPPYPDATSAIGGVPRCGPFRARCLADSLWDLKESLRAIGSDLVIRPGKVVDVIDAIFQHFAADGFARGEVAGVWMAREETTEEAREQRDLENLVRSKGKDFRLFSDEKYFMDDRDLPFKSIQELPDTYSDFRKSVEPLRLQPRKTLPRPTALPPLPPAEAIPPLRVEYSIPNDRESFLKKMLQPIESQFQAFTKIDAISGGHDFSASNGFRGGESNGLKRLLHFIESDAISSYENAKNAPMGHEFTTKLSGYLAIGCIMARQIHEALRHYEDGEAANTPNQEQQALLKRFRGTAGFGCGENAGTKGIRQMLLWRDYFHPLARKHGNQLFALYGSRGRRTVHDGGDKKPDQHEWRQVASSPNSPEKCKIRGIFERFVVGRTGMSFIDASQRELLLTGYTSNRARQNVAFYLARLRIDWRLGAEWYECALVDYDPASNWGNWQYVAGVGNDPREDRTFNPVKQAMDYDSKGEYIKQWIPELHDLTVLDAQGNGDKQMLLKLYQPCNLEPDERRTMGLDGADSVEDPLMKIDFSLEKPKRNNQGVRGQGRGRFNSGGSWR</sequence>
<feature type="region of interest" description="Disordered" evidence="8">
    <location>
        <begin position="371"/>
        <end position="393"/>
    </location>
</feature>
<dbReference type="InterPro" id="IPR036155">
    <property type="entry name" value="Crypto/Photolyase_N_sf"/>
</dbReference>
<dbReference type="Pfam" id="PF00875">
    <property type="entry name" value="DNA_photolyase"/>
    <property type="match status" value="1"/>
</dbReference>
<organism evidence="10 11">
    <name type="scientific">Lachnellula willkommii</name>
    <dbReference type="NCBI Taxonomy" id="215461"/>
    <lineage>
        <taxon>Eukaryota</taxon>
        <taxon>Fungi</taxon>
        <taxon>Dikarya</taxon>
        <taxon>Ascomycota</taxon>
        <taxon>Pezizomycotina</taxon>
        <taxon>Leotiomycetes</taxon>
        <taxon>Helotiales</taxon>
        <taxon>Lachnaceae</taxon>
        <taxon>Lachnellula</taxon>
    </lineage>
</organism>
<dbReference type="PANTHER" id="PTHR11455:SF22">
    <property type="entry name" value="CRYPTOCHROME DASH"/>
    <property type="match status" value="1"/>
</dbReference>
<dbReference type="Proteomes" id="UP000315522">
    <property type="component" value="Unassembled WGS sequence"/>
</dbReference>
<dbReference type="GO" id="GO:0071949">
    <property type="term" value="F:FAD binding"/>
    <property type="evidence" value="ECO:0007669"/>
    <property type="project" value="TreeGrafter"/>
</dbReference>
<evidence type="ECO:0000256" key="2">
    <source>
        <dbReference type="ARBA" id="ARBA00022630"/>
    </source>
</evidence>
<feature type="site" description="Electron transfer via tryptophanyl radical" evidence="6">
    <location>
        <position position="449"/>
    </location>
</feature>
<dbReference type="InterPro" id="IPR014729">
    <property type="entry name" value="Rossmann-like_a/b/a_fold"/>
</dbReference>
<dbReference type="InterPro" id="IPR002081">
    <property type="entry name" value="Cryptochrome/DNA_photolyase_1"/>
</dbReference>
<feature type="binding site" evidence="5">
    <location>
        <begin position="278"/>
        <end position="282"/>
    </location>
    <ligand>
        <name>FAD</name>
        <dbReference type="ChEBI" id="CHEBI:57692"/>
    </ligand>
</feature>
<feature type="binding site" evidence="5">
    <location>
        <begin position="462"/>
        <end position="464"/>
    </location>
    <ligand>
        <name>FAD</name>
        <dbReference type="ChEBI" id="CHEBI:57692"/>
    </ligand>
</feature>
<dbReference type="GO" id="GO:0000719">
    <property type="term" value="P:photoreactive repair"/>
    <property type="evidence" value="ECO:0007669"/>
    <property type="project" value="TreeGrafter"/>
</dbReference>
<evidence type="ECO:0000313" key="10">
    <source>
        <dbReference type="EMBL" id="TVY88088.1"/>
    </source>
</evidence>
<dbReference type="InterPro" id="IPR005101">
    <property type="entry name" value="Cryptochr/Photolyase_FAD-bd"/>
</dbReference>
<evidence type="ECO:0000256" key="8">
    <source>
        <dbReference type="SAM" id="MobiDB-lite"/>
    </source>
</evidence>
<keyword evidence="4 7" id="KW-0157">Chromophore</keyword>
<dbReference type="InterPro" id="IPR014133">
    <property type="entry name" value="Cry_DASH"/>
</dbReference>
<feature type="site" description="Electron transfer via tryptophanyl radical" evidence="6">
    <location>
        <position position="472"/>
    </location>
</feature>
<accession>A0A559M546</accession>
<comment type="caution">
    <text evidence="10">The sequence shown here is derived from an EMBL/GenBank/DDBJ whole genome shotgun (WGS) entry which is preliminary data.</text>
</comment>
<dbReference type="NCBIfam" id="TIGR02765">
    <property type="entry name" value="crypto_DASH"/>
    <property type="match status" value="1"/>
</dbReference>
<evidence type="ECO:0000259" key="9">
    <source>
        <dbReference type="PROSITE" id="PS51645"/>
    </source>
</evidence>
<feature type="region of interest" description="Disordered" evidence="8">
    <location>
        <begin position="565"/>
        <end position="589"/>
    </location>
</feature>
<keyword evidence="11" id="KW-1185">Reference proteome</keyword>
<keyword evidence="2 5" id="KW-0285">Flavoprotein</keyword>
<feature type="binding site" evidence="5">
    <location>
        <position position="265"/>
    </location>
    <ligand>
        <name>FAD</name>
        <dbReference type="ChEBI" id="CHEBI:57692"/>
    </ligand>
</feature>
<evidence type="ECO:0000256" key="3">
    <source>
        <dbReference type="ARBA" id="ARBA00022827"/>
    </source>
</evidence>
<feature type="domain" description="Photolyase/cryptochrome alpha/beta" evidence="9">
    <location>
        <begin position="1"/>
        <end position="141"/>
    </location>
</feature>
<comment type="cofactor">
    <cofactor evidence="5 7">
        <name>FAD</name>
        <dbReference type="ChEBI" id="CHEBI:57692"/>
    </cofactor>
    <text evidence="5 7">Binds 1 FAD per subunit.</text>
</comment>
<dbReference type="Pfam" id="PF03441">
    <property type="entry name" value="FAD_binding_7"/>
    <property type="match status" value="1"/>
</dbReference>
<feature type="compositionally biased region" description="Basic and acidic residues" evidence="8">
    <location>
        <begin position="371"/>
        <end position="386"/>
    </location>
</feature>
<gene>
    <name evidence="10" type="primary">cry_1</name>
    <name evidence="10" type="ORF">LAWI1_G007644</name>
</gene>
<dbReference type="Gene3D" id="1.25.40.80">
    <property type="match status" value="1"/>
</dbReference>